<comment type="caution">
    <text evidence="1">The sequence shown here is derived from an EMBL/GenBank/DDBJ whole genome shotgun (WGS) entry which is preliminary data.</text>
</comment>
<keyword evidence="2" id="KW-1185">Reference proteome</keyword>
<evidence type="ECO:0000313" key="1">
    <source>
        <dbReference type="EMBL" id="SMP55312.1"/>
    </source>
</evidence>
<organism evidence="1 2">
    <name type="scientific">Anoxynatronum buryatiense</name>
    <dbReference type="NCBI Taxonomy" id="489973"/>
    <lineage>
        <taxon>Bacteria</taxon>
        <taxon>Bacillati</taxon>
        <taxon>Bacillota</taxon>
        <taxon>Clostridia</taxon>
        <taxon>Eubacteriales</taxon>
        <taxon>Clostridiaceae</taxon>
        <taxon>Anoxynatronum</taxon>
    </lineage>
</organism>
<evidence type="ECO:0008006" key="3">
    <source>
        <dbReference type="Google" id="ProtNLM"/>
    </source>
</evidence>
<evidence type="ECO:0000313" key="2">
    <source>
        <dbReference type="Proteomes" id="UP001158066"/>
    </source>
</evidence>
<dbReference type="AlphaFoldDB" id="A0AA45WW53"/>
<accession>A0AA45WW53</accession>
<name>A0AA45WW53_9CLOT</name>
<dbReference type="Proteomes" id="UP001158066">
    <property type="component" value="Unassembled WGS sequence"/>
</dbReference>
<dbReference type="EMBL" id="FXUF01000005">
    <property type="protein sequence ID" value="SMP55312.1"/>
    <property type="molecule type" value="Genomic_DNA"/>
</dbReference>
<dbReference type="InterPro" id="IPR036913">
    <property type="entry name" value="YegP-like_sf"/>
</dbReference>
<sequence>MSTFHIKKNPSGRFYFVFHGHESSRDDTAFSIASKSYTDRAQLEESIVQLRKFSDLSEIIVKDQCLQYPCFAVREDEQHRFYFHVFGLKGDLVMTSQPFSSWEVCLEGVQIIKKKARESKVLDLT</sequence>
<reference evidence="1" key="1">
    <citation type="submission" date="2017-05" db="EMBL/GenBank/DDBJ databases">
        <authorList>
            <person name="Varghese N."/>
            <person name="Submissions S."/>
        </authorList>
    </citation>
    <scope>NUCLEOTIDE SEQUENCE</scope>
    <source>
        <strain evidence="1">Su22</strain>
    </source>
</reference>
<dbReference type="SUPFAM" id="SSF160113">
    <property type="entry name" value="YegP-like"/>
    <property type="match status" value="1"/>
</dbReference>
<dbReference type="RefSeq" id="WP_283409149.1">
    <property type="nucleotide sequence ID" value="NZ_FXUF01000005.1"/>
</dbReference>
<proteinExistence type="predicted"/>
<gene>
    <name evidence="1" type="ORF">SAMN06296020_105234</name>
</gene>
<protein>
    <recommendedName>
        <fullName evidence="3">DUF1508 domain-containing protein</fullName>
    </recommendedName>
</protein>
<dbReference type="Gene3D" id="2.30.29.80">
    <property type="match status" value="1"/>
</dbReference>